<dbReference type="EMBL" id="CP094532">
    <property type="protein sequence ID" value="UOE42462.1"/>
    <property type="molecule type" value="Genomic_DNA"/>
</dbReference>
<gene>
    <name evidence="2" type="ORF">MTP09_10280</name>
</gene>
<sequence length="94" mass="10622">MTEIKHHNNEKNGEFEIYYEGEKAGKMTYTWAGEDKFIIDHTEVDPKFGGQGLAKQLVLAGAAYAKENNKKVIPLCPYAKSVFEKNQNIQDVLS</sequence>
<name>A0ABY4BTD7_9FLAO</name>
<dbReference type="InterPro" id="IPR045057">
    <property type="entry name" value="Gcn5-rel_NAT"/>
</dbReference>
<evidence type="ECO:0000313" key="3">
    <source>
        <dbReference type="Proteomes" id="UP000831460"/>
    </source>
</evidence>
<protein>
    <submittedName>
        <fullName evidence="2">N-acetyltransferase</fullName>
    </submittedName>
</protein>
<dbReference type="InterPro" id="IPR016181">
    <property type="entry name" value="Acyl_CoA_acyltransferase"/>
</dbReference>
<dbReference type="PANTHER" id="PTHR31435">
    <property type="entry name" value="PROTEIN NATD1"/>
    <property type="match status" value="1"/>
</dbReference>
<accession>A0ABY4BTD7</accession>
<reference evidence="2 3" key="1">
    <citation type="submission" date="2022-03" db="EMBL/GenBank/DDBJ databases">
        <title>Chryseobacterium sp. isolated from particulate matters in swine house.</title>
        <authorList>
            <person name="Won M."/>
            <person name="Kim S.-J."/>
            <person name="Kwon S.-W."/>
        </authorList>
    </citation>
    <scope>NUCLEOTIDE SEQUENCE [LARGE SCALE GENOMIC DNA]</scope>
    <source>
        <strain evidence="2 3">SC2-2</strain>
    </source>
</reference>
<dbReference type="Gene3D" id="3.40.630.30">
    <property type="match status" value="1"/>
</dbReference>
<dbReference type="CDD" id="cd04301">
    <property type="entry name" value="NAT_SF"/>
    <property type="match status" value="1"/>
</dbReference>
<dbReference type="SUPFAM" id="SSF55729">
    <property type="entry name" value="Acyl-CoA N-acyltransferases (Nat)"/>
    <property type="match status" value="1"/>
</dbReference>
<dbReference type="Pfam" id="PF14542">
    <property type="entry name" value="Acetyltransf_CG"/>
    <property type="match status" value="1"/>
</dbReference>
<evidence type="ECO:0000259" key="1">
    <source>
        <dbReference type="PROSITE" id="PS51729"/>
    </source>
</evidence>
<dbReference type="PROSITE" id="PS51729">
    <property type="entry name" value="GNAT_YJDJ"/>
    <property type="match status" value="1"/>
</dbReference>
<keyword evidence="3" id="KW-1185">Reference proteome</keyword>
<organism evidence="2 3">
    <name type="scientific">Chryseobacterium suipulveris</name>
    <dbReference type="NCBI Taxonomy" id="2929800"/>
    <lineage>
        <taxon>Bacteria</taxon>
        <taxon>Pseudomonadati</taxon>
        <taxon>Bacteroidota</taxon>
        <taxon>Flavobacteriia</taxon>
        <taxon>Flavobacteriales</taxon>
        <taxon>Weeksellaceae</taxon>
        <taxon>Chryseobacterium group</taxon>
        <taxon>Chryseobacterium</taxon>
    </lineage>
</organism>
<proteinExistence type="predicted"/>
<dbReference type="PANTHER" id="PTHR31435:SF10">
    <property type="entry name" value="BSR4717 PROTEIN"/>
    <property type="match status" value="1"/>
</dbReference>
<evidence type="ECO:0000313" key="2">
    <source>
        <dbReference type="EMBL" id="UOE42462.1"/>
    </source>
</evidence>
<feature type="domain" description="N-acetyltransferase" evidence="1">
    <location>
        <begin position="7"/>
        <end position="94"/>
    </location>
</feature>
<dbReference type="InterPro" id="IPR031165">
    <property type="entry name" value="GNAT_YJDJ"/>
</dbReference>
<dbReference type="Proteomes" id="UP000831460">
    <property type="component" value="Chromosome"/>
</dbReference>